<keyword evidence="5" id="KW-1185">Reference proteome</keyword>
<feature type="transmembrane region" description="Helical" evidence="2">
    <location>
        <begin position="221"/>
        <end position="239"/>
    </location>
</feature>
<dbReference type="Proteomes" id="UP000008810">
    <property type="component" value="Chromosome 1"/>
</dbReference>
<feature type="region of interest" description="Disordered" evidence="1">
    <location>
        <begin position="40"/>
        <end position="177"/>
    </location>
</feature>
<evidence type="ECO:0000313" key="3">
    <source>
        <dbReference type="EMBL" id="KQK18113.2"/>
    </source>
</evidence>
<organism evidence="3">
    <name type="scientific">Brachypodium distachyon</name>
    <name type="common">Purple false brome</name>
    <name type="synonym">Trachynia distachya</name>
    <dbReference type="NCBI Taxonomy" id="15368"/>
    <lineage>
        <taxon>Eukaryota</taxon>
        <taxon>Viridiplantae</taxon>
        <taxon>Streptophyta</taxon>
        <taxon>Embryophyta</taxon>
        <taxon>Tracheophyta</taxon>
        <taxon>Spermatophyta</taxon>
        <taxon>Magnoliopsida</taxon>
        <taxon>Liliopsida</taxon>
        <taxon>Poales</taxon>
        <taxon>Poaceae</taxon>
        <taxon>BOP clade</taxon>
        <taxon>Pooideae</taxon>
        <taxon>Stipodae</taxon>
        <taxon>Brachypodieae</taxon>
        <taxon>Brachypodium</taxon>
    </lineage>
</organism>
<evidence type="ECO:0000256" key="2">
    <source>
        <dbReference type="SAM" id="Phobius"/>
    </source>
</evidence>
<keyword evidence="2" id="KW-1133">Transmembrane helix</keyword>
<dbReference type="InParanoid" id="A0A0Q3L4N2"/>
<keyword evidence="2" id="KW-0812">Transmembrane</keyword>
<protein>
    <submittedName>
        <fullName evidence="3 4">Uncharacterized protein</fullName>
    </submittedName>
</protein>
<reference evidence="3" key="2">
    <citation type="submission" date="2017-06" db="EMBL/GenBank/DDBJ databases">
        <title>WGS assembly of Brachypodium distachyon.</title>
        <authorList>
            <consortium name="The International Brachypodium Initiative"/>
            <person name="Lucas S."/>
            <person name="Harmon-Smith M."/>
            <person name="Lail K."/>
            <person name="Tice H."/>
            <person name="Grimwood J."/>
            <person name="Bruce D."/>
            <person name="Barry K."/>
            <person name="Shu S."/>
            <person name="Lindquist E."/>
            <person name="Wang M."/>
            <person name="Pitluck S."/>
            <person name="Vogel J.P."/>
            <person name="Garvin D.F."/>
            <person name="Mockler T.C."/>
            <person name="Schmutz J."/>
            <person name="Rokhsar D."/>
            <person name="Bevan M.W."/>
        </authorList>
    </citation>
    <scope>NUCLEOTIDE SEQUENCE</scope>
    <source>
        <strain evidence="3">Bd21</strain>
    </source>
</reference>
<dbReference type="EMBL" id="CM000880">
    <property type="protein sequence ID" value="KQK18113.2"/>
    <property type="molecule type" value="Genomic_DNA"/>
</dbReference>
<feature type="compositionally biased region" description="Pro residues" evidence="1">
    <location>
        <begin position="55"/>
        <end position="64"/>
    </location>
</feature>
<proteinExistence type="predicted"/>
<keyword evidence="2" id="KW-0472">Membrane</keyword>
<sequence length="252" mass="26808">MAQPPGSLYLACASLSPASAPRALLSPCLPLPERLLPPAQAHRRRRLSSRAAPLPLRPLLPRAPPGCASSSSVPAPSAPHRLPRLRHKAPPADPLPVTSPAQTRHRKLRLAPGIPSPPSPRAQAARAGPATQLPVTATSSTTPRFLHRPLGEPLPPLDSPCRRARGEPHDSSGHSLRPQNRRCLLQVRRPSNFAVALFLAGPLLLRVPIDESKPLPPPAAVLLLLLPPVLAVFATVLLLRVCRVAAQVRVSA</sequence>
<feature type="compositionally biased region" description="Low complexity" evidence="1">
    <location>
        <begin position="121"/>
        <end position="130"/>
    </location>
</feature>
<reference evidence="3 4" key="1">
    <citation type="journal article" date="2010" name="Nature">
        <title>Genome sequencing and analysis of the model grass Brachypodium distachyon.</title>
        <authorList>
            <consortium name="International Brachypodium Initiative"/>
        </authorList>
    </citation>
    <scope>NUCLEOTIDE SEQUENCE [LARGE SCALE GENOMIC DNA]</scope>
    <source>
        <strain evidence="3 4">Bd21</strain>
    </source>
</reference>
<dbReference type="AlphaFoldDB" id="A0A0Q3L4N2"/>
<name>A0A0Q3L4N2_BRADI</name>
<evidence type="ECO:0000313" key="5">
    <source>
        <dbReference type="Proteomes" id="UP000008810"/>
    </source>
</evidence>
<accession>A0A0Q3L4N2</accession>
<feature type="compositionally biased region" description="Low complexity" evidence="1">
    <location>
        <begin position="65"/>
        <end position="79"/>
    </location>
</feature>
<reference evidence="4" key="3">
    <citation type="submission" date="2018-08" db="UniProtKB">
        <authorList>
            <consortium name="EnsemblPlants"/>
        </authorList>
    </citation>
    <scope>IDENTIFICATION</scope>
    <source>
        <strain evidence="4">cv. Bd21</strain>
    </source>
</reference>
<gene>
    <name evidence="3" type="ORF">BRADI_1g38837v3</name>
</gene>
<evidence type="ECO:0000256" key="1">
    <source>
        <dbReference type="SAM" id="MobiDB-lite"/>
    </source>
</evidence>
<dbReference type="Gramene" id="KQK18113">
    <property type="protein sequence ID" value="KQK18113"/>
    <property type="gene ID" value="BRADI_1g38837v3"/>
</dbReference>
<feature type="transmembrane region" description="Helical" evidence="2">
    <location>
        <begin position="191"/>
        <end position="209"/>
    </location>
</feature>
<feature type="compositionally biased region" description="Polar residues" evidence="1">
    <location>
        <begin position="133"/>
        <end position="143"/>
    </location>
</feature>
<evidence type="ECO:0000313" key="4">
    <source>
        <dbReference type="EnsemblPlants" id="KQK18113"/>
    </source>
</evidence>
<feature type="compositionally biased region" description="Basic and acidic residues" evidence="1">
    <location>
        <begin position="160"/>
        <end position="172"/>
    </location>
</feature>
<dbReference type="EnsemblPlants" id="KQK18113">
    <property type="protein sequence ID" value="KQK18113"/>
    <property type="gene ID" value="BRADI_1g38837v3"/>
</dbReference>